<dbReference type="Proteomes" id="UP001158067">
    <property type="component" value="Unassembled WGS sequence"/>
</dbReference>
<evidence type="ECO:0000256" key="1">
    <source>
        <dbReference type="SAM" id="Phobius"/>
    </source>
</evidence>
<gene>
    <name evidence="3" type="ORF">SAMN06265222_101855</name>
</gene>
<dbReference type="RefSeq" id="WP_283431030.1">
    <property type="nucleotide sequence ID" value="NZ_FXUG01000001.1"/>
</dbReference>
<dbReference type="InterPro" id="IPR012373">
    <property type="entry name" value="Ferrdict_sens_TM"/>
</dbReference>
<keyword evidence="4" id="KW-1185">Reference proteome</keyword>
<comment type="caution">
    <text evidence="3">The sequence shown here is derived from an EMBL/GenBank/DDBJ whole genome shotgun (WGS) entry which is preliminary data.</text>
</comment>
<evidence type="ECO:0000313" key="3">
    <source>
        <dbReference type="EMBL" id="SMP42881.1"/>
    </source>
</evidence>
<keyword evidence="1" id="KW-1133">Transmembrane helix</keyword>
<name>A0ABY1PS44_9BACT</name>
<keyword evidence="1" id="KW-0472">Membrane</keyword>
<evidence type="ECO:0000313" key="4">
    <source>
        <dbReference type="Proteomes" id="UP001158067"/>
    </source>
</evidence>
<protein>
    <submittedName>
        <fullName evidence="3">FecR family protein</fullName>
    </submittedName>
</protein>
<feature type="transmembrane region" description="Helical" evidence="1">
    <location>
        <begin position="76"/>
        <end position="95"/>
    </location>
</feature>
<sequence>MNREDRLHELIAAYQIGNISDAEFAELEDVLKHSSAARELYHRNCRIDGQLRREASGPMPETAIVRRATTASMFGLANWAVAAAVLIAVGVYYSSPPIPERLETIAVLASVEEAAWQSKLPTELGSDLTMGTLKLTSGIATIRFRSGAELTLESPAELTLETAMKARLLSGAAMIEVPDSAVGFVLETPSGYAVDHGTRFAVRVDDATLHSRFEVIEGEISVHNNSTGEKARLKGQSQGATISNDSLDRFDAADELPLNAPMSGVIRIGTRGRATSVIGNNKRDRLPPGILSAKRTAQGSHLWEQRSLMRFYLEPIDLDLVDSASLRLNLVPWNVGNAMRLPKVSRFGIYGLTDKSKRGWKMDCLWEDAPGPEDGVLLGNFEIPRSRTTGSFVVDDPRLLQYLREHPGERVTLILVRETPALLMQGIGPGPAHWFAGDSHPEAAGPSLEFTLKKTEL</sequence>
<dbReference type="Gene3D" id="2.60.120.1440">
    <property type="match status" value="1"/>
</dbReference>
<evidence type="ECO:0000259" key="2">
    <source>
        <dbReference type="Pfam" id="PF04773"/>
    </source>
</evidence>
<dbReference type="Pfam" id="PF04773">
    <property type="entry name" value="FecR"/>
    <property type="match status" value="1"/>
</dbReference>
<dbReference type="InterPro" id="IPR006860">
    <property type="entry name" value="FecR"/>
</dbReference>
<dbReference type="PANTHER" id="PTHR30273">
    <property type="entry name" value="PERIPLASMIC SIGNAL SENSOR AND SIGMA FACTOR ACTIVATOR FECR-RELATED"/>
    <property type="match status" value="1"/>
</dbReference>
<dbReference type="PANTHER" id="PTHR30273:SF2">
    <property type="entry name" value="PROTEIN FECR"/>
    <property type="match status" value="1"/>
</dbReference>
<accession>A0ABY1PS44</accession>
<feature type="domain" description="FecR protein" evidence="2">
    <location>
        <begin position="137"/>
        <end position="220"/>
    </location>
</feature>
<organism evidence="3 4">
    <name type="scientific">Neorhodopirellula lusitana</name>
    <dbReference type="NCBI Taxonomy" id="445327"/>
    <lineage>
        <taxon>Bacteria</taxon>
        <taxon>Pseudomonadati</taxon>
        <taxon>Planctomycetota</taxon>
        <taxon>Planctomycetia</taxon>
        <taxon>Pirellulales</taxon>
        <taxon>Pirellulaceae</taxon>
        <taxon>Neorhodopirellula</taxon>
    </lineage>
</organism>
<dbReference type="EMBL" id="FXUG01000001">
    <property type="protein sequence ID" value="SMP42881.1"/>
    <property type="molecule type" value="Genomic_DNA"/>
</dbReference>
<reference evidence="3 4" key="1">
    <citation type="submission" date="2017-05" db="EMBL/GenBank/DDBJ databases">
        <authorList>
            <person name="Varghese N."/>
            <person name="Submissions S."/>
        </authorList>
    </citation>
    <scope>NUCLEOTIDE SEQUENCE [LARGE SCALE GENOMIC DNA]</scope>
    <source>
        <strain evidence="3 4">DSM 25457</strain>
    </source>
</reference>
<keyword evidence="1" id="KW-0812">Transmembrane</keyword>
<proteinExistence type="predicted"/>